<protein>
    <submittedName>
        <fullName evidence="1">ACSL4</fullName>
    </submittedName>
</protein>
<dbReference type="EMBL" id="CP092872">
    <property type="protein sequence ID" value="UYV72826.1"/>
    <property type="molecule type" value="Genomic_DNA"/>
</dbReference>
<proteinExistence type="predicted"/>
<name>A0ABY6KXH7_9ARAC</name>
<organism evidence="1 2">
    <name type="scientific">Cordylochernes scorpioides</name>
    <dbReference type="NCBI Taxonomy" id="51811"/>
    <lineage>
        <taxon>Eukaryota</taxon>
        <taxon>Metazoa</taxon>
        <taxon>Ecdysozoa</taxon>
        <taxon>Arthropoda</taxon>
        <taxon>Chelicerata</taxon>
        <taxon>Arachnida</taxon>
        <taxon>Pseudoscorpiones</taxon>
        <taxon>Cheliferoidea</taxon>
        <taxon>Chernetidae</taxon>
        <taxon>Cordylochernes</taxon>
    </lineage>
</organism>
<accession>A0ABY6KXH7</accession>
<keyword evidence="2" id="KW-1185">Reference proteome</keyword>
<reference evidence="1 2" key="1">
    <citation type="submission" date="2022-01" db="EMBL/GenBank/DDBJ databases">
        <title>A chromosomal length assembly of Cordylochernes scorpioides.</title>
        <authorList>
            <person name="Zeh D."/>
            <person name="Zeh J."/>
        </authorList>
    </citation>
    <scope>NUCLEOTIDE SEQUENCE [LARGE SCALE GENOMIC DNA]</scope>
    <source>
        <strain evidence="1">IN4F17</strain>
        <tissue evidence="1">Whole Body</tissue>
    </source>
</reference>
<gene>
    <name evidence="1" type="ORF">LAZ67_10000908</name>
</gene>
<sequence>MLRSDRYIYNIGLCRLVQGGLKKLEIPARYKLTTDSWTPANGLVTAAFKIRRKAIQDRYRADIEQLFHT</sequence>
<dbReference type="Proteomes" id="UP001235939">
    <property type="component" value="Chromosome 10"/>
</dbReference>
<evidence type="ECO:0000313" key="1">
    <source>
        <dbReference type="EMBL" id="UYV72826.1"/>
    </source>
</evidence>
<evidence type="ECO:0000313" key="2">
    <source>
        <dbReference type="Proteomes" id="UP001235939"/>
    </source>
</evidence>